<comment type="caution">
    <text evidence="12">The sequence shown here is derived from an EMBL/GenBank/DDBJ whole genome shotgun (WGS) entry which is preliminary data.</text>
</comment>
<feature type="compositionally biased region" description="Acidic residues" evidence="10">
    <location>
        <begin position="461"/>
        <end position="473"/>
    </location>
</feature>
<keyword evidence="7" id="KW-0256">Endoplasmic reticulum</keyword>
<keyword evidence="13" id="KW-1185">Reference proteome</keyword>
<comment type="similarity">
    <text evidence="2">Belongs to the polyprenol kinase family.</text>
</comment>
<feature type="transmembrane region" description="Helical" evidence="11">
    <location>
        <begin position="683"/>
        <end position="703"/>
    </location>
</feature>
<evidence type="ECO:0000256" key="1">
    <source>
        <dbReference type="ARBA" id="ARBA00004477"/>
    </source>
</evidence>
<name>A0A9P8RMP0_9PEZI</name>
<evidence type="ECO:0000313" key="13">
    <source>
        <dbReference type="Proteomes" id="UP000750711"/>
    </source>
</evidence>
<evidence type="ECO:0000256" key="3">
    <source>
        <dbReference type="ARBA" id="ARBA00012132"/>
    </source>
</evidence>
<evidence type="ECO:0000256" key="11">
    <source>
        <dbReference type="SAM" id="Phobius"/>
    </source>
</evidence>
<feature type="compositionally biased region" description="Basic residues" evidence="10">
    <location>
        <begin position="556"/>
        <end position="570"/>
    </location>
</feature>
<dbReference type="GO" id="GO:0004168">
    <property type="term" value="F:dolichol kinase activity"/>
    <property type="evidence" value="ECO:0007669"/>
    <property type="project" value="UniProtKB-EC"/>
</dbReference>
<evidence type="ECO:0000256" key="7">
    <source>
        <dbReference type="ARBA" id="ARBA00022824"/>
    </source>
</evidence>
<keyword evidence="8 11" id="KW-1133">Transmembrane helix</keyword>
<keyword evidence="4" id="KW-0808">Transferase</keyword>
<accession>A0A9P8RMP0</accession>
<evidence type="ECO:0000256" key="9">
    <source>
        <dbReference type="ARBA" id="ARBA00023136"/>
    </source>
</evidence>
<keyword evidence="6" id="KW-0418">Kinase</keyword>
<gene>
    <name evidence="12" type="ORF">GP486_005223</name>
</gene>
<dbReference type="PANTHER" id="PTHR13205:SF15">
    <property type="entry name" value="DOLICHOL KINASE"/>
    <property type="match status" value="1"/>
</dbReference>
<reference evidence="12" key="1">
    <citation type="submission" date="2021-03" db="EMBL/GenBank/DDBJ databases">
        <title>Comparative genomics and phylogenomic investigation of the class Geoglossomycetes provide insights into ecological specialization and systematics.</title>
        <authorList>
            <person name="Melie T."/>
            <person name="Pirro S."/>
            <person name="Miller A.N."/>
            <person name="Quandt A."/>
        </authorList>
    </citation>
    <scope>NUCLEOTIDE SEQUENCE</scope>
    <source>
        <strain evidence="12">CAQ_001_2017</strain>
    </source>
</reference>
<dbReference type="EMBL" id="JAGHQM010000949">
    <property type="protein sequence ID" value="KAH0556990.1"/>
    <property type="molecule type" value="Genomic_DNA"/>
</dbReference>
<evidence type="ECO:0000256" key="2">
    <source>
        <dbReference type="ARBA" id="ARBA00010794"/>
    </source>
</evidence>
<dbReference type="PANTHER" id="PTHR13205">
    <property type="entry name" value="TRANSMEMBRANE PROTEIN 15-RELATED"/>
    <property type="match status" value="1"/>
</dbReference>
<feature type="region of interest" description="Disordered" evidence="10">
    <location>
        <begin position="137"/>
        <end position="164"/>
    </location>
</feature>
<feature type="compositionally biased region" description="Basic residues" evidence="10">
    <location>
        <begin position="27"/>
        <end position="42"/>
    </location>
</feature>
<protein>
    <recommendedName>
        <fullName evidence="3">dolichol kinase</fullName>
        <ecNumber evidence="3">2.7.1.108</ecNumber>
    </recommendedName>
</protein>
<dbReference type="Proteomes" id="UP000750711">
    <property type="component" value="Unassembled WGS sequence"/>
</dbReference>
<dbReference type="InterPro" id="IPR032974">
    <property type="entry name" value="Polypren_kinase"/>
</dbReference>
<evidence type="ECO:0000313" key="12">
    <source>
        <dbReference type="EMBL" id="KAH0556990.1"/>
    </source>
</evidence>
<proteinExistence type="inferred from homology"/>
<feature type="region of interest" description="Disordered" evidence="10">
    <location>
        <begin position="459"/>
        <end position="529"/>
    </location>
</feature>
<dbReference type="AlphaFoldDB" id="A0A9P8RMP0"/>
<feature type="compositionally biased region" description="Basic and acidic residues" evidence="10">
    <location>
        <begin position="137"/>
        <end position="154"/>
    </location>
</feature>
<evidence type="ECO:0000256" key="10">
    <source>
        <dbReference type="SAM" id="MobiDB-lite"/>
    </source>
</evidence>
<feature type="compositionally biased region" description="Polar residues" evidence="10">
    <location>
        <begin position="51"/>
        <end position="61"/>
    </location>
</feature>
<comment type="subcellular location">
    <subcellularLocation>
        <location evidence="1">Endoplasmic reticulum membrane</location>
        <topology evidence="1">Multi-pass membrane protein</topology>
    </subcellularLocation>
</comment>
<feature type="transmembrane region" description="Helical" evidence="11">
    <location>
        <begin position="400"/>
        <end position="424"/>
    </location>
</feature>
<evidence type="ECO:0000256" key="4">
    <source>
        <dbReference type="ARBA" id="ARBA00022679"/>
    </source>
</evidence>
<dbReference type="GO" id="GO:0005789">
    <property type="term" value="C:endoplasmic reticulum membrane"/>
    <property type="evidence" value="ECO:0007669"/>
    <property type="project" value="UniProtKB-SubCell"/>
</dbReference>
<evidence type="ECO:0000256" key="8">
    <source>
        <dbReference type="ARBA" id="ARBA00022989"/>
    </source>
</evidence>
<feature type="region of interest" description="Disordered" evidence="10">
    <location>
        <begin position="1"/>
        <end position="114"/>
    </location>
</feature>
<dbReference type="EC" id="2.7.1.108" evidence="3"/>
<organism evidence="12 13">
    <name type="scientific">Trichoglossum hirsutum</name>
    <dbReference type="NCBI Taxonomy" id="265104"/>
    <lineage>
        <taxon>Eukaryota</taxon>
        <taxon>Fungi</taxon>
        <taxon>Dikarya</taxon>
        <taxon>Ascomycota</taxon>
        <taxon>Pezizomycotina</taxon>
        <taxon>Geoglossomycetes</taxon>
        <taxon>Geoglossales</taxon>
        <taxon>Geoglossaceae</taxon>
        <taxon>Trichoglossum</taxon>
    </lineage>
</organism>
<feature type="region of interest" description="Disordered" evidence="10">
    <location>
        <begin position="543"/>
        <end position="570"/>
    </location>
</feature>
<feature type="transmembrane region" description="Helical" evidence="11">
    <location>
        <begin position="861"/>
        <end position="884"/>
    </location>
</feature>
<sequence>MASPRPVSADAKSNIQRENSPGPALRRFSRSPHPYWRRRVEPRHRQEQPDRNGSNSDSAFLTPSPYPSDRGSGDETARSHNARLLQRDFRSPSDSGTEADDESYTFLKGLPAPPVKLRKGLRGEGIERSLTPLHLKGDDTRDLTDYKEGSDTDRLGSASGETKRAAERTRRGEFIRRVVEFGLVASIGGLLLREGNVTRALRSWHRTELLCHFAILTSILLLYRFRILLSHTGHSPTPFSEFRKYLRIPSAFDPAPVLYPTLLPVYVALALVPDDQRYLTTNLILSIASIPRQLFPSFQGAGGYDSIHWIITTIPYIASEITTLRLERYPIIPHHPKTQLSCGLDREILVCLYPLHQALLPVLRYLTTTSLLVAELQLLSISLINLFLHASSAQAVILKGLLWGGGIGLYVLCTHVLRWGVALARVPKWKFRRVGRVIGARNALLDLLAKVRHGRKRITEENDDGDDDGDDDNVSSPRGGGSGRSRRRRRGLTLWTDNANGSAVVGSDEIDESRSATEEMKTPNFPDLNYLEADQPLLPQRRHTLSSLSPPFPQPKRLKPTSSNRRKRRTYSTVQSFLSLTYAQAQTRKWLYAGYVYLMILLIVLVGIRNYVGKAALNGNEPVGWAIGYLFGNVQRLRLFVVEWNLDGWIPLPSWETDESGLQPASRMEHLQQRVLGEANTRLLISGYWLGVLALGMSAVLRLRDVVEVDTRRKVFHGMMVAMLLPATYIDPAFTSLALGLMLGIFLLLDLIRASQLPPLSKPLAHFLTPYVDGRDLRGPVVVSHIFLLVGCAVPLWLSLAGIKRSGSGRWKGWSVERREVGMVCGVVCVGMGDAAASLCGRRFGRSKWIWSGGKSIEGSMAFVVAVTVGLALAKVWLVVGGWVGGGGDGSDGWLMTFGKMSVAACGASLTEAVLTGGNDNVVVPVILWLFVKGLRI</sequence>
<feature type="transmembrane region" description="Helical" evidence="11">
    <location>
        <begin position="590"/>
        <end position="612"/>
    </location>
</feature>
<feature type="transmembrane region" description="Helical" evidence="11">
    <location>
        <begin position="781"/>
        <end position="801"/>
    </location>
</feature>
<feature type="compositionally biased region" description="Basic and acidic residues" evidence="10">
    <location>
        <begin position="512"/>
        <end position="521"/>
    </location>
</feature>
<evidence type="ECO:0000256" key="6">
    <source>
        <dbReference type="ARBA" id="ARBA00022777"/>
    </source>
</evidence>
<keyword evidence="9 11" id="KW-0472">Membrane</keyword>
<dbReference type="GO" id="GO:0043048">
    <property type="term" value="P:dolichyl monophosphate biosynthetic process"/>
    <property type="evidence" value="ECO:0007669"/>
    <property type="project" value="TreeGrafter"/>
</dbReference>
<keyword evidence="5 11" id="KW-0812">Transmembrane</keyword>
<evidence type="ECO:0000256" key="5">
    <source>
        <dbReference type="ARBA" id="ARBA00022692"/>
    </source>
</evidence>